<name>A0A4V2R041_ACICA</name>
<gene>
    <name evidence="3" type="ORF">EC844_12217</name>
</gene>
<dbReference type="EMBL" id="SLVJ01000022">
    <property type="protein sequence ID" value="TCM63198.1"/>
    <property type="molecule type" value="Genomic_DNA"/>
</dbReference>
<dbReference type="PANTHER" id="PTHR33606:SF3">
    <property type="entry name" value="PROTEIN YCII"/>
    <property type="match status" value="1"/>
</dbReference>
<evidence type="ECO:0000313" key="3">
    <source>
        <dbReference type="EMBL" id="TCM63198.1"/>
    </source>
</evidence>
<evidence type="ECO:0000259" key="2">
    <source>
        <dbReference type="Pfam" id="PF03795"/>
    </source>
</evidence>
<organism evidence="3 4">
    <name type="scientific">Acinetobacter calcoaceticus</name>
    <dbReference type="NCBI Taxonomy" id="471"/>
    <lineage>
        <taxon>Bacteria</taxon>
        <taxon>Pseudomonadati</taxon>
        <taxon>Pseudomonadota</taxon>
        <taxon>Gammaproteobacteria</taxon>
        <taxon>Moraxellales</taxon>
        <taxon>Moraxellaceae</taxon>
        <taxon>Acinetobacter</taxon>
        <taxon>Acinetobacter calcoaceticus/baumannii complex</taxon>
    </lineage>
</organism>
<dbReference type="InterPro" id="IPR011008">
    <property type="entry name" value="Dimeric_a/b-barrel"/>
</dbReference>
<evidence type="ECO:0000256" key="1">
    <source>
        <dbReference type="ARBA" id="ARBA00007689"/>
    </source>
</evidence>
<sequence>MPLFLITCTDSENSVEKRLAVRPRHLARLQELDAQGRLIVAGAMPKLHDQPQAGFYGSTLIVDFDSRAELDQWLSAEPFLLEGVYAHIDVKPFNKAFPLNQAPSQG</sequence>
<protein>
    <recommendedName>
        <fullName evidence="2">YCII-related domain-containing protein</fullName>
    </recommendedName>
</protein>
<feature type="domain" description="YCII-related" evidence="2">
    <location>
        <begin position="3"/>
        <end position="94"/>
    </location>
</feature>
<dbReference type="Gene3D" id="3.30.70.1060">
    <property type="entry name" value="Dimeric alpha+beta barrel"/>
    <property type="match status" value="1"/>
</dbReference>
<comment type="caution">
    <text evidence="3">The sequence shown here is derived from an EMBL/GenBank/DDBJ whole genome shotgun (WGS) entry which is preliminary data.</text>
</comment>
<dbReference type="OrthoDB" id="9797014at2"/>
<dbReference type="Proteomes" id="UP000294963">
    <property type="component" value="Unassembled WGS sequence"/>
</dbReference>
<dbReference type="SUPFAM" id="SSF54909">
    <property type="entry name" value="Dimeric alpha+beta barrel"/>
    <property type="match status" value="1"/>
</dbReference>
<keyword evidence="4" id="KW-1185">Reference proteome</keyword>
<dbReference type="InterPro" id="IPR051807">
    <property type="entry name" value="Sec-metab_biosynth-assoc"/>
</dbReference>
<proteinExistence type="inferred from homology"/>
<dbReference type="AlphaFoldDB" id="A0A4V2R041"/>
<comment type="similarity">
    <text evidence="1">Belongs to the YciI family.</text>
</comment>
<reference evidence="3 4" key="1">
    <citation type="submission" date="2019-03" db="EMBL/GenBank/DDBJ databases">
        <title>Genomic analyses of the natural microbiome of Caenorhabditis elegans.</title>
        <authorList>
            <person name="Samuel B."/>
        </authorList>
    </citation>
    <scope>NUCLEOTIDE SEQUENCE [LARGE SCALE GENOMIC DNA]</scope>
    <source>
        <strain evidence="3 4">JUb89</strain>
    </source>
</reference>
<dbReference type="Pfam" id="PF03795">
    <property type="entry name" value="YCII"/>
    <property type="match status" value="1"/>
</dbReference>
<dbReference type="InterPro" id="IPR005545">
    <property type="entry name" value="YCII"/>
</dbReference>
<evidence type="ECO:0000313" key="4">
    <source>
        <dbReference type="Proteomes" id="UP000294963"/>
    </source>
</evidence>
<dbReference type="PANTHER" id="PTHR33606">
    <property type="entry name" value="PROTEIN YCII"/>
    <property type="match status" value="1"/>
</dbReference>
<accession>A0A4V2R041</accession>